<keyword evidence="7" id="KW-1133">Transmembrane helix</keyword>
<name>A0A1I4NEA0_9BACI</name>
<dbReference type="CDD" id="cd06225">
    <property type="entry name" value="HAMP"/>
    <property type="match status" value="1"/>
</dbReference>
<dbReference type="PANTHER" id="PTHR34220">
    <property type="entry name" value="SENSOR HISTIDINE KINASE YPDA"/>
    <property type="match status" value="1"/>
</dbReference>
<dbReference type="EMBL" id="FOTR01000008">
    <property type="protein sequence ID" value="SFM13864.1"/>
    <property type="molecule type" value="Genomic_DNA"/>
</dbReference>
<dbReference type="InterPro" id="IPR010559">
    <property type="entry name" value="Sig_transdc_His_kin_internal"/>
</dbReference>
<feature type="domain" description="HAMP" evidence="8">
    <location>
        <begin position="310"/>
        <end position="362"/>
    </location>
</feature>
<evidence type="ECO:0000256" key="2">
    <source>
        <dbReference type="ARBA" id="ARBA00022475"/>
    </source>
</evidence>
<evidence type="ECO:0000256" key="6">
    <source>
        <dbReference type="SAM" id="Coils"/>
    </source>
</evidence>
<dbReference type="OrthoDB" id="9776552at2"/>
<keyword evidence="3" id="KW-0597">Phosphoprotein</keyword>
<keyword evidence="6" id="KW-0175">Coiled coil</keyword>
<evidence type="ECO:0000313" key="9">
    <source>
        <dbReference type="EMBL" id="SFM13864.1"/>
    </source>
</evidence>
<feature type="transmembrane region" description="Helical" evidence="7">
    <location>
        <begin position="288"/>
        <end position="310"/>
    </location>
</feature>
<proteinExistence type="predicted"/>
<keyword evidence="2" id="KW-1003">Cell membrane</keyword>
<dbReference type="SUPFAM" id="SSF55874">
    <property type="entry name" value="ATPase domain of HSP90 chaperone/DNA topoisomerase II/histidine kinase"/>
    <property type="match status" value="1"/>
</dbReference>
<keyword evidence="9" id="KW-0418">Kinase</keyword>
<evidence type="ECO:0000259" key="8">
    <source>
        <dbReference type="PROSITE" id="PS50885"/>
    </source>
</evidence>
<dbReference type="InterPro" id="IPR036890">
    <property type="entry name" value="HATPase_C_sf"/>
</dbReference>
<feature type="transmembrane region" description="Helical" evidence="7">
    <location>
        <begin position="7"/>
        <end position="30"/>
    </location>
</feature>
<evidence type="ECO:0000256" key="4">
    <source>
        <dbReference type="ARBA" id="ARBA00022679"/>
    </source>
</evidence>
<keyword evidence="7" id="KW-0812">Transmembrane</keyword>
<dbReference type="Proteomes" id="UP000198565">
    <property type="component" value="Unassembled WGS sequence"/>
</dbReference>
<dbReference type="Gene3D" id="3.30.565.10">
    <property type="entry name" value="Histidine kinase-like ATPase, C-terminal domain"/>
    <property type="match status" value="1"/>
</dbReference>
<dbReference type="SUPFAM" id="SSF158472">
    <property type="entry name" value="HAMP domain-like"/>
    <property type="match status" value="1"/>
</dbReference>
<feature type="coiled-coil region" evidence="6">
    <location>
        <begin position="33"/>
        <end position="60"/>
    </location>
</feature>
<evidence type="ECO:0000256" key="7">
    <source>
        <dbReference type="SAM" id="Phobius"/>
    </source>
</evidence>
<keyword evidence="5 7" id="KW-0472">Membrane</keyword>
<sequence>MKSIQSRLLYMLIIFILLPYFLSVLLIYGYTKNNVEKHELANNEEQLNESSKQLQQYFHELIHLPYKLYRDADLFRIFKKEVEDSSYLEKSIQNFYLVREEIRQVRFYMDKGEESVTVYNAIVSSRKSKPDLLQEPYIKKLYQSDVKQIIEPPHPLENYNNVAIVPQTDHTQVITIHHKIQDIFTGEFLGVISMDEELNELSQIAADLIKNKHESMYLINKNNQIVFSNNTKQISNPVSDSLKTTIQGEKGSDDIILSKTLTSPLHDWELVKITPSEVLFHDVRKTTFTSIIVGIIVGIFGLVMVGIITYKITTPIKRLTNKVSTIDGSYVEVPFNDQRHDEIGYLEKHMKDMMKRINHHIEREYKLELENKEIQFQALKSQVNPHFLFNALQSIGTVALRSDAPNVYHLITSLSNMMRYSMQANKWVKVKEEMRYIESYLSLQMERFHDQIHYNLQINQNILEIQIPSMILQPLVENFFKHCFEEGHTNARLNVFGERRKSYLYFKVENDEASVSDEKLEELRETIYPPSPTENHEKEHIGLKNIQDRLVLIYGDKAGINIENNKGQAFIVEIFIPLNEISFTEGRIKRESIDRR</sequence>
<keyword evidence="4" id="KW-0808">Transferase</keyword>
<dbReference type="GO" id="GO:0000155">
    <property type="term" value="F:phosphorelay sensor kinase activity"/>
    <property type="evidence" value="ECO:0007669"/>
    <property type="project" value="InterPro"/>
</dbReference>
<dbReference type="PROSITE" id="PS50885">
    <property type="entry name" value="HAMP"/>
    <property type="match status" value="1"/>
</dbReference>
<evidence type="ECO:0000256" key="5">
    <source>
        <dbReference type="ARBA" id="ARBA00023136"/>
    </source>
</evidence>
<dbReference type="AlphaFoldDB" id="A0A1I4NEA0"/>
<keyword evidence="10" id="KW-1185">Reference proteome</keyword>
<dbReference type="RefSeq" id="WP_091484490.1">
    <property type="nucleotide sequence ID" value="NZ_FOTR01000008.1"/>
</dbReference>
<dbReference type="Gene3D" id="6.10.340.10">
    <property type="match status" value="1"/>
</dbReference>
<organism evidence="9 10">
    <name type="scientific">Gracilibacillus orientalis</name>
    <dbReference type="NCBI Taxonomy" id="334253"/>
    <lineage>
        <taxon>Bacteria</taxon>
        <taxon>Bacillati</taxon>
        <taxon>Bacillota</taxon>
        <taxon>Bacilli</taxon>
        <taxon>Bacillales</taxon>
        <taxon>Bacillaceae</taxon>
        <taxon>Gracilibacillus</taxon>
    </lineage>
</organism>
<dbReference type="PANTHER" id="PTHR34220:SF7">
    <property type="entry name" value="SENSOR HISTIDINE KINASE YPDA"/>
    <property type="match status" value="1"/>
</dbReference>
<dbReference type="GO" id="GO:0005886">
    <property type="term" value="C:plasma membrane"/>
    <property type="evidence" value="ECO:0007669"/>
    <property type="project" value="UniProtKB-SubCell"/>
</dbReference>
<dbReference type="InterPro" id="IPR050640">
    <property type="entry name" value="Bact_2-comp_sensor_kinase"/>
</dbReference>
<dbReference type="STRING" id="334253.SAMN04487943_108153"/>
<accession>A0A1I4NEA0</accession>
<gene>
    <name evidence="9" type="ORF">SAMN04487943_108153</name>
</gene>
<comment type="subcellular location">
    <subcellularLocation>
        <location evidence="1">Cell membrane</location>
        <topology evidence="1">Multi-pass membrane protein</topology>
    </subcellularLocation>
</comment>
<dbReference type="InterPro" id="IPR003660">
    <property type="entry name" value="HAMP_dom"/>
</dbReference>
<reference evidence="10" key="1">
    <citation type="submission" date="2016-10" db="EMBL/GenBank/DDBJ databases">
        <authorList>
            <person name="Varghese N."/>
            <person name="Submissions S."/>
        </authorList>
    </citation>
    <scope>NUCLEOTIDE SEQUENCE [LARGE SCALE GENOMIC DNA]</scope>
    <source>
        <strain evidence="10">CGMCC 1.4250</strain>
    </source>
</reference>
<evidence type="ECO:0000256" key="1">
    <source>
        <dbReference type="ARBA" id="ARBA00004651"/>
    </source>
</evidence>
<protein>
    <submittedName>
        <fullName evidence="9">Two-component system, sensor histidine kinase YesM</fullName>
    </submittedName>
</protein>
<evidence type="ECO:0000256" key="3">
    <source>
        <dbReference type="ARBA" id="ARBA00022553"/>
    </source>
</evidence>
<evidence type="ECO:0000313" key="10">
    <source>
        <dbReference type="Proteomes" id="UP000198565"/>
    </source>
</evidence>
<dbReference type="Pfam" id="PF06580">
    <property type="entry name" value="His_kinase"/>
    <property type="match status" value="1"/>
</dbReference>